<accession>A0A3G5A0E1</accession>
<protein>
    <submittedName>
        <fullName evidence="1">Uncharacterized protein</fullName>
    </submittedName>
</protein>
<dbReference type="SUPFAM" id="SSF56784">
    <property type="entry name" value="HAD-like"/>
    <property type="match status" value="1"/>
</dbReference>
<name>A0A3G5A0E1_9VIRU</name>
<gene>
    <name evidence="1" type="ORF">Harvfovirus4_21</name>
</gene>
<reference evidence="1" key="1">
    <citation type="submission" date="2018-10" db="EMBL/GenBank/DDBJ databases">
        <title>Hidden diversity of soil giant viruses.</title>
        <authorList>
            <person name="Schulz F."/>
            <person name="Alteio L."/>
            <person name="Goudeau D."/>
            <person name="Ryan E.M."/>
            <person name="Malmstrom R.R."/>
            <person name="Blanchard J."/>
            <person name="Woyke T."/>
        </authorList>
    </citation>
    <scope>NUCLEOTIDE SEQUENCE</scope>
    <source>
        <strain evidence="1">HAV1</strain>
    </source>
</reference>
<dbReference type="EMBL" id="MK072246">
    <property type="protein sequence ID" value="AYV80657.1"/>
    <property type="molecule type" value="Genomic_DNA"/>
</dbReference>
<proteinExistence type="predicted"/>
<dbReference type="InterPro" id="IPR023214">
    <property type="entry name" value="HAD_sf"/>
</dbReference>
<evidence type="ECO:0000313" key="1">
    <source>
        <dbReference type="EMBL" id="AYV80657.1"/>
    </source>
</evidence>
<dbReference type="InterPro" id="IPR036412">
    <property type="entry name" value="HAD-like_sf"/>
</dbReference>
<organism evidence="1">
    <name type="scientific">Harvfovirus sp</name>
    <dbReference type="NCBI Taxonomy" id="2487768"/>
    <lineage>
        <taxon>Viruses</taxon>
        <taxon>Varidnaviria</taxon>
        <taxon>Bamfordvirae</taxon>
        <taxon>Nucleocytoviricota</taxon>
        <taxon>Megaviricetes</taxon>
        <taxon>Imitervirales</taxon>
        <taxon>Mimiviridae</taxon>
        <taxon>Klosneuvirinae</taxon>
    </lineage>
</organism>
<dbReference type="Gene3D" id="3.40.50.1000">
    <property type="entry name" value="HAD superfamily/HAD-like"/>
    <property type="match status" value="1"/>
</dbReference>
<sequence>MSTDGGFWASAVAAINGVGAAPAPPAPAPPAPVARPLRVVPAAAPAGSPPALCVDCKKVPAWTDPKTGTASKFCGKMCETKYQCAAANAAAAAANAVAITTAAAAAAAASLAVTAKEAATRARAAADAAVRPEEKKVPIEATFIKVFSCDDIPQIMRDRHPELQASVQEGDISPAQMDKFMDEQNYAAVDIDGVIVENTGNLAFYVENLPGAVDCKIRGPTRVVKGVSYTQTEPNMVRFWNTRKANGMKIRFVTARGESAQADTEELLKAFGVVDPIVWCTGSTNKKGAYVKEKLPHLHGGLLFVLDDVDVALKSYVGEDAFSADRVVLMQYAMYATAPAPAPAPATAPVMHCAMFDPTPA</sequence>